<dbReference type="InterPro" id="IPR001650">
    <property type="entry name" value="Helicase_C-like"/>
</dbReference>
<keyword evidence="3" id="KW-0067">ATP-binding</keyword>
<dbReference type="GO" id="GO:0043138">
    <property type="term" value="F:3'-5' DNA helicase activity"/>
    <property type="evidence" value="ECO:0007669"/>
    <property type="project" value="UniProtKB-EC"/>
</dbReference>
<organism evidence="10 11">
    <name type="scientific">Paramuricea clavata</name>
    <name type="common">Red gorgonian</name>
    <name type="synonym">Violescent sea-whip</name>
    <dbReference type="NCBI Taxonomy" id="317549"/>
    <lineage>
        <taxon>Eukaryota</taxon>
        <taxon>Metazoa</taxon>
        <taxon>Cnidaria</taxon>
        <taxon>Anthozoa</taxon>
        <taxon>Octocorallia</taxon>
        <taxon>Malacalcyonacea</taxon>
        <taxon>Plexauridae</taxon>
        <taxon>Paramuricea</taxon>
    </lineage>
</organism>
<dbReference type="SMART" id="SM00487">
    <property type="entry name" value="DEXDc"/>
    <property type="match status" value="1"/>
</dbReference>
<evidence type="ECO:0000256" key="7">
    <source>
        <dbReference type="ARBA" id="ARBA00034617"/>
    </source>
</evidence>
<dbReference type="EC" id="5.6.2.4" evidence="8"/>
<dbReference type="PROSITE" id="PS51192">
    <property type="entry name" value="HELICASE_ATP_BIND_1"/>
    <property type="match status" value="1"/>
</dbReference>
<dbReference type="Pfam" id="PF00270">
    <property type="entry name" value="DEAD"/>
    <property type="match status" value="1"/>
</dbReference>
<evidence type="ECO:0000256" key="3">
    <source>
        <dbReference type="ARBA" id="ARBA00022840"/>
    </source>
</evidence>
<dbReference type="InterPro" id="IPR014001">
    <property type="entry name" value="Helicase_ATP-bd"/>
</dbReference>
<comment type="catalytic activity">
    <reaction evidence="7">
        <text>Couples ATP hydrolysis with the unwinding of duplex DNA by translocating in the 3'-5' direction.</text>
        <dbReference type="EC" id="5.6.2.4"/>
    </reaction>
</comment>
<comment type="similarity">
    <text evidence="1">Belongs to the helicase family. RecQ subfamily.</text>
</comment>
<evidence type="ECO:0000256" key="2">
    <source>
        <dbReference type="ARBA" id="ARBA00022741"/>
    </source>
</evidence>
<dbReference type="GO" id="GO:0000724">
    <property type="term" value="P:double-strand break repair via homologous recombination"/>
    <property type="evidence" value="ECO:0007669"/>
    <property type="project" value="TreeGrafter"/>
</dbReference>
<dbReference type="InterPro" id="IPR011545">
    <property type="entry name" value="DEAD/DEAH_box_helicase_dom"/>
</dbReference>
<dbReference type="OrthoDB" id="5987011at2759"/>
<keyword evidence="6" id="KW-0539">Nucleus</keyword>
<name>A0A7D9DPG8_PARCT</name>
<evidence type="ECO:0000256" key="6">
    <source>
        <dbReference type="ARBA" id="ARBA00023242"/>
    </source>
</evidence>
<dbReference type="PROSITE" id="PS51194">
    <property type="entry name" value="HELICASE_CTER"/>
    <property type="match status" value="1"/>
</dbReference>
<dbReference type="EMBL" id="CACRXK020001621">
    <property type="protein sequence ID" value="CAB3990215.1"/>
    <property type="molecule type" value="Genomic_DNA"/>
</dbReference>
<evidence type="ECO:0000256" key="5">
    <source>
        <dbReference type="ARBA" id="ARBA00023235"/>
    </source>
</evidence>
<accession>A0A7D9DPG8</accession>
<keyword evidence="2" id="KW-0547">Nucleotide-binding</keyword>
<gene>
    <name evidence="10" type="ORF">PACLA_8A077073</name>
</gene>
<evidence type="ECO:0000256" key="9">
    <source>
        <dbReference type="ARBA" id="ARBA00044542"/>
    </source>
</evidence>
<keyword evidence="10" id="KW-0378">Hydrolase</keyword>
<protein>
    <recommendedName>
        <fullName evidence="8">DNA 3'-5' helicase</fullName>
        <ecNumber evidence="8">5.6.2.4</ecNumber>
    </recommendedName>
    <alternativeName>
        <fullName evidence="9">DNA 3'-5' helicase BLM</fullName>
    </alternativeName>
</protein>
<sequence length="560" mass="63629">MASLVQGNNNSLVSKIRAIDPYLKKEQEQAVEKLLLGDDVLAILPTGFGKSRIFQAYSRVKDNEMNGCSVVLVIAPLSSIIDDQITALKSSGYPATDVKFLQHEDLDRCDFKVLFSSAENVLTTKFQDHLLNRQSELHKRVCCIVVDEAHTVETWTGKRKKRMNSRRKPDDIFRCAFGKLATLRSFCREGTPVLALTGTADGMTQKTICEQLIMKTPHIINISPNRKNLRFSVQKCSKSDRHKQLDWLVELVKNVIDKSTEKIPKTIIFCNSLKDIAVVLNYLLLKLGLYAYGRSKKNTPENLVIGIFHSLSWPHCKEQIQQSIRQDGIQRINVASSALSMGVDFPNIRYVINWGPARSLIEQHQEAGRAGRDGTQFHIVICYHGNQLSKCDEDVKNFVKTEGCFRVAAYKPFDKTIAPLTVHHNCCSNCARNCSCQHNGCNIKLPFEDEVIGSEDQVSMTRVVTQEDRKDVENAFLEVFKELSSGQIWFMSWFCCHTLKFLEVLHEICDDISAIDTILEMMQDFDPFFQAEESILDMSEQYNYEFDESDSSNSLDTDEC</sequence>
<dbReference type="GO" id="GO:0005524">
    <property type="term" value="F:ATP binding"/>
    <property type="evidence" value="ECO:0007669"/>
    <property type="project" value="UniProtKB-KW"/>
</dbReference>
<dbReference type="AlphaFoldDB" id="A0A7D9DPG8"/>
<dbReference type="GO" id="GO:0005737">
    <property type="term" value="C:cytoplasm"/>
    <property type="evidence" value="ECO:0007669"/>
    <property type="project" value="TreeGrafter"/>
</dbReference>
<dbReference type="GO" id="GO:0009378">
    <property type="term" value="F:four-way junction helicase activity"/>
    <property type="evidence" value="ECO:0007669"/>
    <property type="project" value="TreeGrafter"/>
</dbReference>
<evidence type="ECO:0000256" key="8">
    <source>
        <dbReference type="ARBA" id="ARBA00034808"/>
    </source>
</evidence>
<keyword evidence="4" id="KW-0238">DNA-binding</keyword>
<dbReference type="GO" id="GO:0005634">
    <property type="term" value="C:nucleus"/>
    <property type="evidence" value="ECO:0007669"/>
    <property type="project" value="TreeGrafter"/>
</dbReference>
<dbReference type="GO" id="GO:0005694">
    <property type="term" value="C:chromosome"/>
    <property type="evidence" value="ECO:0007669"/>
    <property type="project" value="TreeGrafter"/>
</dbReference>
<dbReference type="SUPFAM" id="SSF52540">
    <property type="entry name" value="P-loop containing nucleoside triphosphate hydrolases"/>
    <property type="match status" value="1"/>
</dbReference>
<keyword evidence="5" id="KW-0413">Isomerase</keyword>
<dbReference type="Proteomes" id="UP001152795">
    <property type="component" value="Unassembled WGS sequence"/>
</dbReference>
<keyword evidence="11" id="KW-1185">Reference proteome</keyword>
<dbReference type="PANTHER" id="PTHR13710">
    <property type="entry name" value="DNA HELICASE RECQ FAMILY MEMBER"/>
    <property type="match status" value="1"/>
</dbReference>
<comment type="caution">
    <text evidence="10">The sequence shown here is derived from an EMBL/GenBank/DDBJ whole genome shotgun (WGS) entry which is preliminary data.</text>
</comment>
<evidence type="ECO:0000256" key="4">
    <source>
        <dbReference type="ARBA" id="ARBA00023125"/>
    </source>
</evidence>
<dbReference type="GO" id="GO:0003677">
    <property type="term" value="F:DNA binding"/>
    <property type="evidence" value="ECO:0007669"/>
    <property type="project" value="UniProtKB-KW"/>
</dbReference>
<evidence type="ECO:0000256" key="1">
    <source>
        <dbReference type="ARBA" id="ARBA00005446"/>
    </source>
</evidence>
<reference evidence="10" key="1">
    <citation type="submission" date="2020-04" db="EMBL/GenBank/DDBJ databases">
        <authorList>
            <person name="Alioto T."/>
            <person name="Alioto T."/>
            <person name="Gomez Garrido J."/>
        </authorList>
    </citation>
    <scope>NUCLEOTIDE SEQUENCE</scope>
    <source>
        <strain evidence="10">A484AB</strain>
    </source>
</reference>
<dbReference type="Pfam" id="PF00271">
    <property type="entry name" value="Helicase_C"/>
    <property type="match status" value="1"/>
</dbReference>
<evidence type="ECO:0000313" key="11">
    <source>
        <dbReference type="Proteomes" id="UP001152795"/>
    </source>
</evidence>
<dbReference type="InterPro" id="IPR027417">
    <property type="entry name" value="P-loop_NTPase"/>
</dbReference>
<evidence type="ECO:0000313" key="10">
    <source>
        <dbReference type="EMBL" id="CAB3990215.1"/>
    </source>
</evidence>
<dbReference type="PANTHER" id="PTHR13710:SF153">
    <property type="entry name" value="RECQ-LIKE DNA HELICASE BLM"/>
    <property type="match status" value="1"/>
</dbReference>
<dbReference type="Gene3D" id="3.40.50.300">
    <property type="entry name" value="P-loop containing nucleotide triphosphate hydrolases"/>
    <property type="match status" value="2"/>
</dbReference>
<proteinExistence type="inferred from homology"/>
<dbReference type="SMART" id="SM00490">
    <property type="entry name" value="HELICc"/>
    <property type="match status" value="1"/>
</dbReference>
<keyword evidence="10" id="KW-0347">Helicase</keyword>